<dbReference type="PANTHER" id="PTHR48182">
    <property type="entry name" value="PROTEIN SERAC1"/>
    <property type="match status" value="1"/>
</dbReference>
<keyword evidence="4 10" id="KW-0812">Transmembrane</keyword>
<dbReference type="Pfam" id="PF00271">
    <property type="entry name" value="Helicase_C"/>
    <property type="match status" value="1"/>
</dbReference>
<dbReference type="AlphaFoldDB" id="A0A8H5RFY3"/>
<dbReference type="GO" id="GO:0046873">
    <property type="term" value="F:metal ion transmembrane transporter activity"/>
    <property type="evidence" value="ECO:0007669"/>
    <property type="project" value="InterPro"/>
</dbReference>
<evidence type="ECO:0000256" key="2">
    <source>
        <dbReference type="ARBA" id="ARBA00004173"/>
    </source>
</evidence>
<evidence type="ECO:0000259" key="11">
    <source>
        <dbReference type="PROSITE" id="PS51194"/>
    </source>
</evidence>
<comment type="caution">
    <text evidence="12">The sequence shown here is derived from an EMBL/GenBank/DDBJ whole genome shotgun (WGS) entry which is preliminary data.</text>
</comment>
<feature type="compositionally biased region" description="Basic residues" evidence="9">
    <location>
        <begin position="1248"/>
        <end position="1262"/>
    </location>
</feature>
<feature type="region of interest" description="Disordered" evidence="9">
    <location>
        <begin position="214"/>
        <end position="240"/>
    </location>
</feature>
<keyword evidence="8 10" id="KW-0472">Membrane</keyword>
<feature type="compositionally biased region" description="Low complexity" evidence="9">
    <location>
        <begin position="30"/>
        <end position="41"/>
    </location>
</feature>
<protein>
    <submittedName>
        <fullName evidence="12">Pppde peptidase</fullName>
    </submittedName>
</protein>
<feature type="region of interest" description="Disordered" evidence="9">
    <location>
        <begin position="30"/>
        <end position="55"/>
    </location>
</feature>
<dbReference type="SUPFAM" id="SSF52540">
    <property type="entry name" value="P-loop containing nucleoside triphosphate hydrolases"/>
    <property type="match status" value="1"/>
</dbReference>
<dbReference type="EMBL" id="JAAQRI010000152">
    <property type="protein sequence ID" value="KAF5632504.1"/>
    <property type="molecule type" value="Genomic_DNA"/>
</dbReference>
<dbReference type="OrthoDB" id="5086500at2759"/>
<accession>A0A8H5RFY3</accession>
<feature type="domain" description="Helicase C-terminal" evidence="11">
    <location>
        <begin position="851"/>
        <end position="992"/>
    </location>
</feature>
<dbReference type="GeneID" id="59306475"/>
<dbReference type="Proteomes" id="UP000530670">
    <property type="component" value="Unassembled WGS sequence"/>
</dbReference>
<dbReference type="SUPFAM" id="SSF53474">
    <property type="entry name" value="alpha/beta-Hydrolases"/>
    <property type="match status" value="1"/>
</dbReference>
<dbReference type="SUPFAM" id="SSF144083">
    <property type="entry name" value="Magnesium transport protein CorA, transmembrane region"/>
    <property type="match status" value="1"/>
</dbReference>
<dbReference type="Gene3D" id="1.20.58.340">
    <property type="entry name" value="Magnesium transport protein CorA, transmembrane region"/>
    <property type="match status" value="1"/>
</dbReference>
<feature type="compositionally biased region" description="Polar residues" evidence="9">
    <location>
        <begin position="1214"/>
        <end position="1230"/>
    </location>
</feature>
<proteinExistence type="predicted"/>
<keyword evidence="5" id="KW-0256">Endoplasmic reticulum</keyword>
<evidence type="ECO:0000256" key="8">
    <source>
        <dbReference type="ARBA" id="ARBA00023136"/>
    </source>
</evidence>
<dbReference type="InterPro" id="IPR002523">
    <property type="entry name" value="MgTranspt_CorA/ZnTranspt_ZntB"/>
</dbReference>
<evidence type="ECO:0000256" key="6">
    <source>
        <dbReference type="ARBA" id="ARBA00022989"/>
    </source>
</evidence>
<evidence type="ECO:0000313" key="13">
    <source>
        <dbReference type="Proteomes" id="UP000530670"/>
    </source>
</evidence>
<comment type="subcellular location">
    <subcellularLocation>
        <location evidence="3">Endoplasmic reticulum</location>
    </subcellularLocation>
    <subcellularLocation>
        <location evidence="1">Membrane</location>
        <topology evidence="1">Multi-pass membrane protein</topology>
    </subcellularLocation>
    <subcellularLocation>
        <location evidence="2">Mitochondrion</location>
    </subcellularLocation>
</comment>
<keyword evidence="13" id="KW-1185">Reference proteome</keyword>
<feature type="transmembrane region" description="Helical" evidence="10">
    <location>
        <begin position="385"/>
        <end position="408"/>
    </location>
</feature>
<name>A0A8H5RFY3_9HYPO</name>
<evidence type="ECO:0000256" key="3">
    <source>
        <dbReference type="ARBA" id="ARBA00004240"/>
    </source>
</evidence>
<keyword evidence="6 10" id="KW-1133">Transmembrane helix</keyword>
<keyword evidence="7" id="KW-0496">Mitochondrion</keyword>
<dbReference type="Gene3D" id="3.40.50.300">
    <property type="entry name" value="P-loop containing nucleotide triphosphate hydrolases"/>
    <property type="match status" value="1"/>
</dbReference>
<dbReference type="Gene3D" id="3.40.50.1820">
    <property type="entry name" value="alpha/beta hydrolase"/>
    <property type="match status" value="1"/>
</dbReference>
<sequence>MADPGDPGKTPNTEEGGNVAATAVYMPYFSFSTSDPSQDSSGVKGTNMTKEPRLKTSARSLEEAYGESLHGSPTLDEWYYHFGEDEGSKRDRNNRNETQVVSKYLETINTEDHGEGQGSISIYDWDKKPARSSTVLRVNQLWIWTIADKWLITATSHQPEPNSSTLEEDILKQFRQQGQSAGISIGQAFSHLLNRIGRDESAIFEDFRRRTASWQRRTNDNRPERRKDVGSSDTNKATTGFLSLHESKMSPNEEIRDAIRKTESLFCHIKDVRDELNILRSAARYQENVEKGLILGETQTSELLSKSVLNDIREMEVVAERIQLAVNTTLSLQQSEIVNYQATLATSQGKTVMAFTFATVLFLPLSFLSSLFAMDVASFQQAPAWAFYVIFFVSLAVSVFLVFIALHWDFIISSIARSLLGIVESIGSTSSPRSTEGISGDAGARGPIGGSHKHDDISPVISPTNSVSIVAVPGLGPPTEGEAKHAFDTWRTPSGQKGRSWLQQDVPDHIPYSRIFLYQYNTTAAYGGGLDGFRSKADNLLEAINIERRDCLNRPILLLGHSIGGLLIKQALINAHSNRGYSAIKEATTGIVFFGTPHEIVTQKLGEIGAAIARELGHETGGDLAVSLQTGSAFSELESWKHQALEYYTVSSWGSADTMVSRNSVNHGLPGDIAKIVELDANHRGICKFGNSDKDRYNFKIVVENIKHLCELAIEKTESQYDGYPDTSGVETPRTSGYGHDEHDDILEETHRVALSTTNDTERLVMTPSEESQLQDYEAVAQDSVRMSFDHSAAKDVSNPPVSDMRDPGIAEIEGMLSEAQDKLYSRIPFELLNLCSGDAGKQEKLDIICNLPGVVAISTLIIYVERSPDAQRIHHVLATQGYAVANLFDAADSVEMEEILDKFKAGQAKVLITKDCKTRGLDLPSSSMVINYDMPDDDGCRYLRQVSRAGKAGRLGFAVNLISDEKEMEDLQSIATSGCFDLRELPTGDWDAVENFLRGSLKHAVGLGSQPNVVPVTEPVVDGPRRPVEVGWHPVGGFAGKWFAEETGLGKMITEKINKYPDPTQHWAVLVGDYAHQLWMDENFDVIYTNAKIERDEWRTFPVGETRFNDDALRRAGESVIQSIRERQPTYNLITNNCQTYVLQLLDAIKVGVNKEFGTTLAVYERVFGPGKIKDLFEAEEKPEDQQQHQIEQGGEPGADAGTQQPMHPGRSDTVNLAQDVMNQNTNQLDTEREMERHEGEKDEKEKKKKGFFSRFKRSNS</sequence>
<dbReference type="InterPro" id="IPR052374">
    <property type="entry name" value="SERAC1"/>
</dbReference>
<evidence type="ECO:0000256" key="4">
    <source>
        <dbReference type="ARBA" id="ARBA00022692"/>
    </source>
</evidence>
<feature type="transmembrane region" description="Helical" evidence="10">
    <location>
        <begin position="352"/>
        <end position="373"/>
    </location>
</feature>
<dbReference type="InterPro" id="IPR045863">
    <property type="entry name" value="CorA_TM1_TM2"/>
</dbReference>
<reference evidence="12 13" key="1">
    <citation type="submission" date="2020-05" db="EMBL/GenBank/DDBJ databases">
        <title>Identification and distribution of gene clusters putatively required for synthesis of sphingolipid metabolism inhibitors in phylogenetically diverse species of the filamentous fungus Fusarium.</title>
        <authorList>
            <person name="Kim H.-S."/>
            <person name="Busman M."/>
            <person name="Brown D.W."/>
            <person name="Divon H."/>
            <person name="Uhlig S."/>
            <person name="Proctor R.H."/>
        </authorList>
    </citation>
    <scope>NUCLEOTIDE SEQUENCE [LARGE SCALE GENOMIC DNA]</scope>
    <source>
        <strain evidence="12 13">NRRL 66243</strain>
    </source>
</reference>
<dbReference type="PROSITE" id="PS51194">
    <property type="entry name" value="HELICASE_CTER"/>
    <property type="match status" value="1"/>
</dbReference>
<feature type="compositionally biased region" description="Basic and acidic residues" evidence="9">
    <location>
        <begin position="217"/>
        <end position="230"/>
    </location>
</feature>
<dbReference type="InterPro" id="IPR027417">
    <property type="entry name" value="P-loop_NTPase"/>
</dbReference>
<dbReference type="GO" id="GO:0005739">
    <property type="term" value="C:mitochondrion"/>
    <property type="evidence" value="ECO:0007669"/>
    <property type="project" value="UniProtKB-SubCell"/>
</dbReference>
<evidence type="ECO:0000256" key="1">
    <source>
        <dbReference type="ARBA" id="ARBA00004141"/>
    </source>
</evidence>
<dbReference type="RefSeq" id="XP_037205450.1">
    <property type="nucleotide sequence ID" value="XM_037354205.1"/>
</dbReference>
<dbReference type="GO" id="GO:0016020">
    <property type="term" value="C:membrane"/>
    <property type="evidence" value="ECO:0007669"/>
    <property type="project" value="UniProtKB-SubCell"/>
</dbReference>
<dbReference type="InterPro" id="IPR001650">
    <property type="entry name" value="Helicase_C-like"/>
</dbReference>
<feature type="compositionally biased region" description="Basic and acidic residues" evidence="9">
    <location>
        <begin position="1231"/>
        <end position="1247"/>
    </location>
</feature>
<evidence type="ECO:0000256" key="9">
    <source>
        <dbReference type="SAM" id="MobiDB-lite"/>
    </source>
</evidence>
<dbReference type="GO" id="GO:0005783">
    <property type="term" value="C:endoplasmic reticulum"/>
    <property type="evidence" value="ECO:0007669"/>
    <property type="project" value="UniProtKB-SubCell"/>
</dbReference>
<feature type="compositionally biased region" description="Polar residues" evidence="9">
    <location>
        <begin position="231"/>
        <end position="240"/>
    </location>
</feature>
<dbReference type="PANTHER" id="PTHR48182:SF2">
    <property type="entry name" value="PROTEIN SERAC1"/>
    <property type="match status" value="1"/>
</dbReference>
<dbReference type="InterPro" id="IPR029058">
    <property type="entry name" value="AB_hydrolase_fold"/>
</dbReference>
<evidence type="ECO:0000313" key="12">
    <source>
        <dbReference type="EMBL" id="KAF5632504.1"/>
    </source>
</evidence>
<gene>
    <name evidence="12" type="ORF">FTJAE_7483</name>
</gene>
<feature type="region of interest" description="Disordered" evidence="9">
    <location>
        <begin position="1181"/>
        <end position="1262"/>
    </location>
</feature>
<evidence type="ECO:0000256" key="10">
    <source>
        <dbReference type="SAM" id="Phobius"/>
    </source>
</evidence>
<evidence type="ECO:0000256" key="7">
    <source>
        <dbReference type="ARBA" id="ARBA00023128"/>
    </source>
</evidence>
<evidence type="ECO:0000256" key="5">
    <source>
        <dbReference type="ARBA" id="ARBA00022824"/>
    </source>
</evidence>
<dbReference type="Pfam" id="PF01544">
    <property type="entry name" value="CorA"/>
    <property type="match status" value="1"/>
</dbReference>
<organism evidence="12 13">
    <name type="scientific">Fusarium tjaetaba</name>
    <dbReference type="NCBI Taxonomy" id="1567544"/>
    <lineage>
        <taxon>Eukaryota</taxon>
        <taxon>Fungi</taxon>
        <taxon>Dikarya</taxon>
        <taxon>Ascomycota</taxon>
        <taxon>Pezizomycotina</taxon>
        <taxon>Sordariomycetes</taxon>
        <taxon>Hypocreomycetidae</taxon>
        <taxon>Hypocreales</taxon>
        <taxon>Nectriaceae</taxon>
        <taxon>Fusarium</taxon>
        <taxon>Fusarium fujikuroi species complex</taxon>
    </lineage>
</organism>